<name>A0A2S9JAT0_9HYPH</name>
<evidence type="ECO:0000313" key="11">
    <source>
        <dbReference type="Proteomes" id="UP000238563"/>
    </source>
</evidence>
<gene>
    <name evidence="10" type="ORF">C5750_24105</name>
</gene>
<evidence type="ECO:0000256" key="8">
    <source>
        <dbReference type="ARBA" id="ARBA00023027"/>
    </source>
</evidence>
<reference evidence="10 11" key="1">
    <citation type="submission" date="2018-02" db="EMBL/GenBank/DDBJ databases">
        <title>The draft genome of Phyllobacterium myrsinacearum DSM5892.</title>
        <authorList>
            <person name="Li L."/>
            <person name="Liu L."/>
            <person name="Zhang X."/>
            <person name="Wang T."/>
        </authorList>
    </citation>
    <scope>NUCLEOTIDE SEQUENCE [LARGE SCALE GENOMIC DNA]</scope>
    <source>
        <strain evidence="10 11">DSM 5892</strain>
    </source>
</reference>
<keyword evidence="11" id="KW-1185">Reference proteome</keyword>
<dbReference type="InterPro" id="IPR050712">
    <property type="entry name" value="NAD(P)H-dep_reductase"/>
</dbReference>
<dbReference type="SUPFAM" id="SSF52218">
    <property type="entry name" value="Flavoproteins"/>
    <property type="match status" value="1"/>
</dbReference>
<evidence type="ECO:0000256" key="6">
    <source>
        <dbReference type="ARBA" id="ARBA00022857"/>
    </source>
</evidence>
<keyword evidence="8" id="KW-0520">NAD</keyword>
<evidence type="ECO:0000256" key="1">
    <source>
        <dbReference type="ARBA" id="ARBA00004496"/>
    </source>
</evidence>
<sequence>MIHAYTSEQKRRPNILVIMGSVRANRLCPQIAAWVIDIARAETNFHSELVDLIDWPLPMNDEPDIPAAGAYQQVSTRAWSEKIAGADAVVFVAPQYNWGYPAVLKNAIDHLYSEWRNKPLVIVTYGGHGGGKCAAQLKQVAEGLKMRIIATMPGITLPRSTIEGAPLDMVADIHHQDGSLKQALLELEAELDDSFLQDS</sequence>
<evidence type="ECO:0000313" key="10">
    <source>
        <dbReference type="EMBL" id="PRD49910.1"/>
    </source>
</evidence>
<evidence type="ECO:0000256" key="2">
    <source>
        <dbReference type="ARBA" id="ARBA00011738"/>
    </source>
</evidence>
<dbReference type="InterPro" id="IPR005025">
    <property type="entry name" value="FMN_Rdtase-like_dom"/>
</dbReference>
<dbReference type="OrthoDB" id="9812295at2"/>
<keyword evidence="4" id="KW-0285">Flavoprotein</keyword>
<dbReference type="GO" id="GO:0010181">
    <property type="term" value="F:FMN binding"/>
    <property type="evidence" value="ECO:0007669"/>
    <property type="project" value="TreeGrafter"/>
</dbReference>
<evidence type="ECO:0000256" key="4">
    <source>
        <dbReference type="ARBA" id="ARBA00022630"/>
    </source>
</evidence>
<keyword evidence="6" id="KW-0521">NADP</keyword>
<organism evidence="10 11">
    <name type="scientific">Phyllobacterium myrsinacearum</name>
    <dbReference type="NCBI Taxonomy" id="28101"/>
    <lineage>
        <taxon>Bacteria</taxon>
        <taxon>Pseudomonadati</taxon>
        <taxon>Pseudomonadota</taxon>
        <taxon>Alphaproteobacteria</taxon>
        <taxon>Hyphomicrobiales</taxon>
        <taxon>Phyllobacteriaceae</taxon>
        <taxon>Phyllobacterium</taxon>
    </lineage>
</organism>
<dbReference type="InterPro" id="IPR029039">
    <property type="entry name" value="Flavoprotein-like_sf"/>
</dbReference>
<dbReference type="PANTHER" id="PTHR30543">
    <property type="entry name" value="CHROMATE REDUCTASE"/>
    <property type="match status" value="1"/>
</dbReference>
<keyword evidence="3" id="KW-0963">Cytoplasm</keyword>
<protein>
    <submittedName>
        <fullName evidence="10">NAD(FAD)-dependent dehydrogenase</fullName>
    </submittedName>
</protein>
<comment type="caution">
    <text evidence="10">The sequence shown here is derived from an EMBL/GenBank/DDBJ whole genome shotgun (WGS) entry which is preliminary data.</text>
</comment>
<feature type="domain" description="NADPH-dependent FMN reductase-like" evidence="9">
    <location>
        <begin position="14"/>
        <end position="150"/>
    </location>
</feature>
<keyword evidence="7" id="KW-0560">Oxidoreductase</keyword>
<accession>A0A2S9JAT0</accession>
<comment type="subunit">
    <text evidence="2">Homodimer.</text>
</comment>
<dbReference type="EMBL" id="PVBT01000009">
    <property type="protein sequence ID" value="PRD49910.1"/>
    <property type="molecule type" value="Genomic_DNA"/>
</dbReference>
<evidence type="ECO:0000256" key="5">
    <source>
        <dbReference type="ARBA" id="ARBA00022643"/>
    </source>
</evidence>
<evidence type="ECO:0000259" key="9">
    <source>
        <dbReference type="Pfam" id="PF03358"/>
    </source>
</evidence>
<dbReference type="AlphaFoldDB" id="A0A2S9JAT0"/>
<dbReference type="GO" id="GO:0016491">
    <property type="term" value="F:oxidoreductase activity"/>
    <property type="evidence" value="ECO:0007669"/>
    <property type="project" value="UniProtKB-KW"/>
</dbReference>
<dbReference type="Gene3D" id="3.40.50.360">
    <property type="match status" value="1"/>
</dbReference>
<dbReference type="PANTHER" id="PTHR30543:SF21">
    <property type="entry name" value="NAD(P)H-DEPENDENT FMN REDUCTASE LOT6"/>
    <property type="match status" value="1"/>
</dbReference>
<comment type="subcellular location">
    <subcellularLocation>
        <location evidence="1">Cytoplasm</location>
    </subcellularLocation>
</comment>
<evidence type="ECO:0000256" key="3">
    <source>
        <dbReference type="ARBA" id="ARBA00022490"/>
    </source>
</evidence>
<evidence type="ECO:0000256" key="7">
    <source>
        <dbReference type="ARBA" id="ARBA00023002"/>
    </source>
</evidence>
<keyword evidence="5" id="KW-0288">FMN</keyword>
<dbReference type="Proteomes" id="UP000238563">
    <property type="component" value="Unassembled WGS sequence"/>
</dbReference>
<proteinExistence type="predicted"/>
<dbReference type="GO" id="GO:0005829">
    <property type="term" value="C:cytosol"/>
    <property type="evidence" value="ECO:0007669"/>
    <property type="project" value="TreeGrafter"/>
</dbReference>
<dbReference type="RefSeq" id="WP_105737587.1">
    <property type="nucleotide sequence ID" value="NZ_QGTP01000016.1"/>
</dbReference>
<dbReference type="Pfam" id="PF03358">
    <property type="entry name" value="FMN_red"/>
    <property type="match status" value="1"/>
</dbReference>
<dbReference type="FunFam" id="3.40.50.360:FF:000052">
    <property type="entry name" value="NAD(P)H-dependent FMN reductase LOT6"/>
    <property type="match status" value="1"/>
</dbReference>